<gene>
    <name evidence="1" type="ORF">I6G80_14655</name>
</gene>
<dbReference type="RefSeq" id="WP_197941999.1">
    <property type="nucleotide sequence ID" value="NZ_CP065647.1"/>
</dbReference>
<accession>A0AB37GPH6</accession>
<evidence type="ECO:0000313" key="2">
    <source>
        <dbReference type="Proteomes" id="UP000595038"/>
    </source>
</evidence>
<organism evidence="1 2">
    <name type="scientific">Bacillus licheniformis</name>
    <dbReference type="NCBI Taxonomy" id="1402"/>
    <lineage>
        <taxon>Bacteria</taxon>
        <taxon>Bacillati</taxon>
        <taxon>Bacillota</taxon>
        <taxon>Bacilli</taxon>
        <taxon>Bacillales</taxon>
        <taxon>Bacillaceae</taxon>
        <taxon>Bacillus</taxon>
    </lineage>
</organism>
<proteinExistence type="predicted"/>
<dbReference type="Proteomes" id="UP000595038">
    <property type="component" value="Chromosome"/>
</dbReference>
<protein>
    <submittedName>
        <fullName evidence="1">Uncharacterized protein</fullName>
    </submittedName>
</protein>
<dbReference type="EMBL" id="CP065647">
    <property type="protein sequence ID" value="QPR71085.1"/>
    <property type="molecule type" value="Genomic_DNA"/>
</dbReference>
<sequence>MKKLTIREAAQNWYGEFNEIPQDLINKAYPTSEDFEILVTEKECGYCGSKDIYQNKNNELYCRSCESNDIYNKCEFPRWETMWTFKDKTDELWARENLDKIEK</sequence>
<reference evidence="1 2" key="1">
    <citation type="submission" date="2020-12" db="EMBL/GenBank/DDBJ databases">
        <title>FDA dAtabase for Regulatory Grade micrObial Sequences (FDA-ARGOS): Supporting development and validation of Infectious Disease Dx tests.</title>
        <authorList>
            <person name="Nelson B."/>
            <person name="Plummer A."/>
            <person name="Tallon L."/>
            <person name="Sadzewicz L."/>
            <person name="Zhao X."/>
            <person name="Boylan J."/>
            <person name="Ott S."/>
            <person name="Bowen H."/>
            <person name="Vavikolanu K."/>
            <person name="Mehta A."/>
            <person name="Aluvathingal J."/>
            <person name="Nadendla S."/>
            <person name="Myers T."/>
            <person name="Yan Y."/>
            <person name="Sichtig H."/>
        </authorList>
    </citation>
    <scope>NUCLEOTIDE SEQUENCE [LARGE SCALE GENOMIC DNA]</scope>
    <source>
        <strain evidence="1 2">FDAARGOS_923</strain>
    </source>
</reference>
<name>A0AB37GPH6_BACLI</name>
<evidence type="ECO:0000313" key="1">
    <source>
        <dbReference type="EMBL" id="QPR71085.1"/>
    </source>
</evidence>
<dbReference type="AlphaFoldDB" id="A0AB37GPH6"/>